<dbReference type="Proteomes" id="UP000761264">
    <property type="component" value="Unassembled WGS sequence"/>
</dbReference>
<reference evidence="1" key="1">
    <citation type="submission" date="2020-03" db="EMBL/GenBank/DDBJ databases">
        <title>Genome of Pelagibius litoralis DSM 21314T.</title>
        <authorList>
            <person name="Wang G."/>
        </authorList>
    </citation>
    <scope>NUCLEOTIDE SEQUENCE</scope>
    <source>
        <strain evidence="1">DSM 21314</strain>
    </source>
</reference>
<sequence length="169" mass="18493">MAWIERGLLNRLYRQNPEQFGWLRDAAAASPGVFWKLTLFAPLAGHRRAAPRALINMARIGALRAQDCGACLQIAVDYAVKEGTVRDHVRAALQAPDALPPQERMVLYYAQAVAGNRPEFVERVETVRRELGEAVLAELAFAVATTSLFPLAKRGLGVAAACDLERIAV</sequence>
<dbReference type="InterPro" id="IPR029032">
    <property type="entry name" value="AhpD-like"/>
</dbReference>
<name>A0A967KBN7_9PROT</name>
<gene>
    <name evidence="1" type="ORF">HBA54_21615</name>
</gene>
<organism evidence="1 2">
    <name type="scientific">Pelagibius litoralis</name>
    <dbReference type="NCBI Taxonomy" id="374515"/>
    <lineage>
        <taxon>Bacteria</taxon>
        <taxon>Pseudomonadati</taxon>
        <taxon>Pseudomonadota</taxon>
        <taxon>Alphaproteobacteria</taxon>
        <taxon>Rhodospirillales</taxon>
        <taxon>Rhodovibrionaceae</taxon>
        <taxon>Pelagibius</taxon>
    </lineage>
</organism>
<protein>
    <recommendedName>
        <fullName evidence="3">Alkylhydroperoxidase AhpD family core domain-containing protein</fullName>
    </recommendedName>
</protein>
<evidence type="ECO:0000313" key="2">
    <source>
        <dbReference type="Proteomes" id="UP000761264"/>
    </source>
</evidence>
<dbReference type="RefSeq" id="WP_167228565.1">
    <property type="nucleotide sequence ID" value="NZ_JAAQPH010000019.1"/>
</dbReference>
<dbReference type="EMBL" id="JAAQPH010000019">
    <property type="protein sequence ID" value="NIA71202.1"/>
    <property type="molecule type" value="Genomic_DNA"/>
</dbReference>
<evidence type="ECO:0000313" key="1">
    <source>
        <dbReference type="EMBL" id="NIA71202.1"/>
    </source>
</evidence>
<dbReference type="SUPFAM" id="SSF69118">
    <property type="entry name" value="AhpD-like"/>
    <property type="match status" value="1"/>
</dbReference>
<dbReference type="Gene3D" id="1.20.1290.10">
    <property type="entry name" value="AhpD-like"/>
    <property type="match status" value="1"/>
</dbReference>
<keyword evidence="2" id="KW-1185">Reference proteome</keyword>
<comment type="caution">
    <text evidence="1">The sequence shown here is derived from an EMBL/GenBank/DDBJ whole genome shotgun (WGS) entry which is preliminary data.</text>
</comment>
<proteinExistence type="predicted"/>
<dbReference type="AlphaFoldDB" id="A0A967KBN7"/>
<evidence type="ECO:0008006" key="3">
    <source>
        <dbReference type="Google" id="ProtNLM"/>
    </source>
</evidence>
<accession>A0A967KBN7</accession>